<dbReference type="EMBL" id="JAAGME010001512">
    <property type="protein sequence ID" value="NEB72377.1"/>
    <property type="molecule type" value="Genomic_DNA"/>
</dbReference>
<feature type="compositionally biased region" description="Low complexity" evidence="1">
    <location>
        <begin position="16"/>
        <end position="25"/>
    </location>
</feature>
<feature type="non-terminal residue" evidence="3">
    <location>
        <position position="89"/>
    </location>
</feature>
<evidence type="ECO:0000256" key="1">
    <source>
        <dbReference type="SAM" id="MobiDB-lite"/>
    </source>
</evidence>
<feature type="transmembrane region" description="Helical" evidence="2">
    <location>
        <begin position="65"/>
        <end position="86"/>
    </location>
</feature>
<dbReference type="Proteomes" id="UP000471648">
    <property type="component" value="Unassembled WGS sequence"/>
</dbReference>
<dbReference type="AlphaFoldDB" id="A0A6N9VJ27"/>
<comment type="caution">
    <text evidence="3">The sequence shown here is derived from an EMBL/GenBank/DDBJ whole genome shotgun (WGS) entry which is preliminary data.</text>
</comment>
<accession>A0A6N9VJ27</accession>
<evidence type="ECO:0000313" key="3">
    <source>
        <dbReference type="EMBL" id="NEB72377.1"/>
    </source>
</evidence>
<feature type="region of interest" description="Disordered" evidence="1">
    <location>
        <begin position="1"/>
        <end position="30"/>
    </location>
</feature>
<sequence>MTSTSEMIDEKPRTSPPDSASAPSATLGGDRKGTVEQLALLLFIVVPFLALLAAVPLAWGWGVSWLDLGLMVFFYFLGCHGITIGFHRY</sequence>
<name>A0A6N9VJ27_STRMI</name>
<keyword evidence="2" id="KW-1133">Transmembrane helix</keyword>
<reference evidence="3 4" key="1">
    <citation type="submission" date="2020-01" db="EMBL/GenBank/DDBJ databases">
        <title>Insect and environment-associated Actinomycetes.</title>
        <authorList>
            <person name="Currrie C."/>
            <person name="Chevrette M."/>
            <person name="Carlson C."/>
            <person name="Stubbendieck R."/>
            <person name="Wendt-Pienkowski E."/>
        </authorList>
    </citation>
    <scope>NUCLEOTIDE SEQUENCE [LARGE SCALE GENOMIC DNA]</scope>
    <source>
        <strain evidence="3 4">SID14438</strain>
    </source>
</reference>
<organism evidence="3 4">
    <name type="scientific">Streptomyces microflavus</name>
    <name type="common">Streptomyces lipmanii</name>
    <dbReference type="NCBI Taxonomy" id="1919"/>
    <lineage>
        <taxon>Bacteria</taxon>
        <taxon>Bacillati</taxon>
        <taxon>Actinomycetota</taxon>
        <taxon>Actinomycetes</taxon>
        <taxon>Kitasatosporales</taxon>
        <taxon>Streptomycetaceae</taxon>
        <taxon>Streptomyces</taxon>
    </lineage>
</organism>
<feature type="transmembrane region" description="Helical" evidence="2">
    <location>
        <begin position="38"/>
        <end position="59"/>
    </location>
</feature>
<evidence type="ECO:0000313" key="4">
    <source>
        <dbReference type="Proteomes" id="UP000471648"/>
    </source>
</evidence>
<keyword evidence="2" id="KW-0472">Membrane</keyword>
<gene>
    <name evidence="3" type="ORF">G3I39_35685</name>
</gene>
<proteinExistence type="predicted"/>
<protein>
    <submittedName>
        <fullName evidence="3">Acyl-CoA desaturase</fullName>
    </submittedName>
</protein>
<keyword evidence="2" id="KW-0812">Transmembrane</keyword>
<evidence type="ECO:0000256" key="2">
    <source>
        <dbReference type="SAM" id="Phobius"/>
    </source>
</evidence>